<sequence length="130" mass="14787">MSEDSEMETLIKLLESLKITAEQHPENQKDIQQNLKSLLLDLQNFDIVAKDIQYSIKDSPSYQLIQNKFGKVTNSVLSNVATQLSSKSGIPISRDIIRNPKFIIKWMDCYFQQLAPLLESIELASSTQNV</sequence>
<dbReference type="Proteomes" id="UP001470230">
    <property type="component" value="Unassembled WGS sequence"/>
</dbReference>
<organism evidence="1 2">
    <name type="scientific">Tritrichomonas musculus</name>
    <dbReference type="NCBI Taxonomy" id="1915356"/>
    <lineage>
        <taxon>Eukaryota</taxon>
        <taxon>Metamonada</taxon>
        <taxon>Parabasalia</taxon>
        <taxon>Tritrichomonadida</taxon>
        <taxon>Tritrichomonadidae</taxon>
        <taxon>Tritrichomonas</taxon>
    </lineage>
</organism>
<dbReference type="EMBL" id="JAPFFF010000001">
    <property type="protein sequence ID" value="KAK8899447.1"/>
    <property type="molecule type" value="Genomic_DNA"/>
</dbReference>
<comment type="caution">
    <text evidence="1">The sequence shown here is derived from an EMBL/GenBank/DDBJ whole genome shotgun (WGS) entry which is preliminary data.</text>
</comment>
<reference evidence="1 2" key="1">
    <citation type="submission" date="2024-04" db="EMBL/GenBank/DDBJ databases">
        <title>Tritrichomonas musculus Genome.</title>
        <authorList>
            <person name="Alves-Ferreira E."/>
            <person name="Grigg M."/>
            <person name="Lorenzi H."/>
            <person name="Galac M."/>
        </authorList>
    </citation>
    <scope>NUCLEOTIDE SEQUENCE [LARGE SCALE GENOMIC DNA]</scope>
    <source>
        <strain evidence="1 2">EAF2021</strain>
    </source>
</reference>
<evidence type="ECO:0000313" key="1">
    <source>
        <dbReference type="EMBL" id="KAK8899447.1"/>
    </source>
</evidence>
<name>A0ABR2L9K6_9EUKA</name>
<evidence type="ECO:0000313" key="2">
    <source>
        <dbReference type="Proteomes" id="UP001470230"/>
    </source>
</evidence>
<protein>
    <submittedName>
        <fullName evidence="1">Uncharacterized protein</fullName>
    </submittedName>
</protein>
<accession>A0ABR2L9K6</accession>
<keyword evidence="2" id="KW-1185">Reference proteome</keyword>
<gene>
    <name evidence="1" type="ORF">M9Y10_001763</name>
</gene>
<proteinExistence type="predicted"/>